<protein>
    <submittedName>
        <fullName evidence="3">TlpA family protein disulfide reductase</fullName>
    </submittedName>
</protein>
<evidence type="ECO:0000256" key="1">
    <source>
        <dbReference type="ARBA" id="ARBA00023157"/>
    </source>
</evidence>
<gene>
    <name evidence="3" type="ORF">L1F29_21680</name>
</gene>
<dbReference type="Gene3D" id="3.40.30.10">
    <property type="entry name" value="Glutaredoxin"/>
    <property type="match status" value="1"/>
</dbReference>
<dbReference type="InterPro" id="IPR013766">
    <property type="entry name" value="Thioredoxin_domain"/>
</dbReference>
<dbReference type="CDD" id="cd02966">
    <property type="entry name" value="TlpA_like_family"/>
    <property type="match status" value="1"/>
</dbReference>
<proteinExistence type="predicted"/>
<dbReference type="SUPFAM" id="SSF52833">
    <property type="entry name" value="Thioredoxin-like"/>
    <property type="match status" value="1"/>
</dbReference>
<accession>A0ABY5S5N4</accession>
<evidence type="ECO:0000313" key="4">
    <source>
        <dbReference type="Proteomes" id="UP001057877"/>
    </source>
</evidence>
<feature type="domain" description="Thioredoxin" evidence="2">
    <location>
        <begin position="38"/>
        <end position="177"/>
    </location>
</feature>
<dbReference type="RefSeq" id="WP_258384141.1">
    <property type="nucleotide sequence ID" value="NZ_CP091430.1"/>
</dbReference>
<keyword evidence="1" id="KW-1015">Disulfide bond</keyword>
<evidence type="ECO:0000259" key="2">
    <source>
        <dbReference type="PROSITE" id="PS51352"/>
    </source>
</evidence>
<dbReference type="InterPro" id="IPR036249">
    <property type="entry name" value="Thioredoxin-like_sf"/>
</dbReference>
<dbReference type="InterPro" id="IPR000866">
    <property type="entry name" value="AhpC/TSA"/>
</dbReference>
<dbReference type="EMBL" id="CP091430">
    <property type="protein sequence ID" value="UVI28053.1"/>
    <property type="molecule type" value="Genomic_DNA"/>
</dbReference>
<dbReference type="Proteomes" id="UP001057877">
    <property type="component" value="Chromosome"/>
</dbReference>
<dbReference type="PROSITE" id="PS51352">
    <property type="entry name" value="THIOREDOXIN_2"/>
    <property type="match status" value="1"/>
</dbReference>
<dbReference type="InterPro" id="IPR050553">
    <property type="entry name" value="Thioredoxin_ResA/DsbE_sf"/>
</dbReference>
<dbReference type="Pfam" id="PF00578">
    <property type="entry name" value="AhpC-TSA"/>
    <property type="match status" value="1"/>
</dbReference>
<sequence>MKRTLVLLGVILVLALAAVYQNKGKSDEAITASTEMKPKPGFVAPTLNLPDLDDQKVPVAGKRDQLLLINFWASWCGPCELEAPDLQELSEEYKADMVLLGINATSYDKERQAREFVEEYKFTFPILMDRDGKATDLYKITTFPTSLLVDRDGIVRERVVGVISKKEWQSKIEKWIKVQK</sequence>
<dbReference type="InterPro" id="IPR017937">
    <property type="entry name" value="Thioredoxin_CS"/>
</dbReference>
<name>A0ABY5S5N4_9BACL</name>
<dbReference type="PANTHER" id="PTHR42852">
    <property type="entry name" value="THIOL:DISULFIDE INTERCHANGE PROTEIN DSBE"/>
    <property type="match status" value="1"/>
</dbReference>
<organism evidence="3 4">
    <name type="scientific">Paenibacillus spongiae</name>
    <dbReference type="NCBI Taxonomy" id="2909671"/>
    <lineage>
        <taxon>Bacteria</taxon>
        <taxon>Bacillati</taxon>
        <taxon>Bacillota</taxon>
        <taxon>Bacilli</taxon>
        <taxon>Bacillales</taxon>
        <taxon>Paenibacillaceae</taxon>
        <taxon>Paenibacillus</taxon>
    </lineage>
</organism>
<keyword evidence="4" id="KW-1185">Reference proteome</keyword>
<dbReference type="PROSITE" id="PS00194">
    <property type="entry name" value="THIOREDOXIN_1"/>
    <property type="match status" value="1"/>
</dbReference>
<reference evidence="3" key="1">
    <citation type="submission" date="2022-01" db="EMBL/GenBank/DDBJ databases">
        <title>Paenibacillus spongiae sp. nov., isolated from marine sponge.</title>
        <authorList>
            <person name="Li Z."/>
            <person name="Zhang M."/>
        </authorList>
    </citation>
    <scope>NUCLEOTIDE SEQUENCE</scope>
    <source>
        <strain evidence="3">PHS-Z3</strain>
    </source>
</reference>
<dbReference type="PANTHER" id="PTHR42852:SF1">
    <property type="entry name" value="THIOREDOXIN-LIKE PROTEIN YNEN"/>
    <property type="match status" value="1"/>
</dbReference>
<evidence type="ECO:0000313" key="3">
    <source>
        <dbReference type="EMBL" id="UVI28053.1"/>
    </source>
</evidence>